<accession>A0ACB5SSS6</accession>
<comment type="caution">
    <text evidence="1">The sequence shown here is derived from an EMBL/GenBank/DDBJ whole genome shotgun (WGS) entry which is preliminary data.</text>
</comment>
<evidence type="ECO:0000313" key="1">
    <source>
        <dbReference type="EMBL" id="GME71656.1"/>
    </source>
</evidence>
<proteinExistence type="predicted"/>
<sequence length="102" mass="10868">MIKTGINPEDHLKVQLHKVAVDPKYSQEQAKLNGANTNHVSPSRPASAASSMPISSNTPNNPLLAANSAPPPVTTAKKVTKKRRNSKKAQQQTQAHAQQAVA</sequence>
<organism evidence="1 2">
    <name type="scientific">Ambrosiozyma monospora</name>
    <name type="common">Yeast</name>
    <name type="synonym">Endomycopsis monosporus</name>
    <dbReference type="NCBI Taxonomy" id="43982"/>
    <lineage>
        <taxon>Eukaryota</taxon>
        <taxon>Fungi</taxon>
        <taxon>Dikarya</taxon>
        <taxon>Ascomycota</taxon>
        <taxon>Saccharomycotina</taxon>
        <taxon>Pichiomycetes</taxon>
        <taxon>Pichiales</taxon>
        <taxon>Pichiaceae</taxon>
        <taxon>Ambrosiozyma</taxon>
    </lineage>
</organism>
<name>A0ACB5SSS6_AMBMO</name>
<reference evidence="1" key="1">
    <citation type="submission" date="2023-04" db="EMBL/GenBank/DDBJ databases">
        <title>Ambrosiozyma monospora NBRC 10751.</title>
        <authorList>
            <person name="Ichikawa N."/>
            <person name="Sato H."/>
            <person name="Tonouchi N."/>
        </authorList>
    </citation>
    <scope>NUCLEOTIDE SEQUENCE</scope>
    <source>
        <strain evidence="1">NBRC 10751</strain>
    </source>
</reference>
<protein>
    <submittedName>
        <fullName evidence="1">Unnamed protein product</fullName>
    </submittedName>
</protein>
<dbReference type="EMBL" id="BSXS01000252">
    <property type="protein sequence ID" value="GME71656.1"/>
    <property type="molecule type" value="Genomic_DNA"/>
</dbReference>
<gene>
    <name evidence="1" type="ORF">Amon02_000066600</name>
</gene>
<dbReference type="Proteomes" id="UP001165064">
    <property type="component" value="Unassembled WGS sequence"/>
</dbReference>
<keyword evidence="2" id="KW-1185">Reference proteome</keyword>
<evidence type="ECO:0000313" key="2">
    <source>
        <dbReference type="Proteomes" id="UP001165064"/>
    </source>
</evidence>